<gene>
    <name evidence="1" type="ORF">KI809_19045</name>
</gene>
<keyword evidence="2" id="KW-1185">Reference proteome</keyword>
<reference evidence="1 2" key="1">
    <citation type="submission" date="2021-05" db="EMBL/GenBank/DDBJ databases">
        <title>The draft genome of Geobacter pelophilus DSM 12255.</title>
        <authorList>
            <person name="Xu Z."/>
            <person name="Masuda Y."/>
            <person name="Itoh H."/>
            <person name="Senoo K."/>
        </authorList>
    </citation>
    <scope>NUCLEOTIDE SEQUENCE [LARGE SCALE GENOMIC DNA]</scope>
    <source>
        <strain evidence="1 2">DSM 12255</strain>
    </source>
</reference>
<dbReference type="AlphaFoldDB" id="A0AAW4L9Z0"/>
<evidence type="ECO:0000313" key="1">
    <source>
        <dbReference type="EMBL" id="MBT0666410.1"/>
    </source>
</evidence>
<accession>A0AAW4L9Z0</accession>
<sequence length="128" mass="14551">MNDLIREIKLDSGIVLTFYDKTSHYYGGFFHVSISVVCEIKLTPECCPVNINYEDAVSLLGDMVKYQKNLERMGVLREEVSSVKEHLIDQFIESSQSYLADPNFPVKLVAKEIAKQSKNKAVNALRFS</sequence>
<dbReference type="RefSeq" id="WP_214173183.1">
    <property type="nucleotide sequence ID" value="NZ_JAHCVJ010000011.1"/>
</dbReference>
<dbReference type="EMBL" id="JAHCVJ010000011">
    <property type="protein sequence ID" value="MBT0666410.1"/>
    <property type="molecule type" value="Genomic_DNA"/>
</dbReference>
<proteinExistence type="predicted"/>
<protein>
    <submittedName>
        <fullName evidence="1">Uncharacterized protein</fullName>
    </submittedName>
</protein>
<name>A0AAW4L9Z0_9BACT</name>
<organism evidence="1 2">
    <name type="scientific">Geoanaerobacter pelophilus</name>
    <dbReference type="NCBI Taxonomy" id="60036"/>
    <lineage>
        <taxon>Bacteria</taxon>
        <taxon>Pseudomonadati</taxon>
        <taxon>Thermodesulfobacteriota</taxon>
        <taxon>Desulfuromonadia</taxon>
        <taxon>Geobacterales</taxon>
        <taxon>Geobacteraceae</taxon>
        <taxon>Geoanaerobacter</taxon>
    </lineage>
</organism>
<comment type="caution">
    <text evidence="1">The sequence shown here is derived from an EMBL/GenBank/DDBJ whole genome shotgun (WGS) entry which is preliminary data.</text>
</comment>
<dbReference type="Proteomes" id="UP000811899">
    <property type="component" value="Unassembled WGS sequence"/>
</dbReference>
<evidence type="ECO:0000313" key="2">
    <source>
        <dbReference type="Proteomes" id="UP000811899"/>
    </source>
</evidence>